<sequence length="126" mass="14421">MEFNISVLGDLENPIVELPGRRARAEEIYKESPLFAFLVSIPHCVAVAFESVAKKEGIKVKNCKVRASYELDEKQFMLGYPVIKKIKIYIHNEGCTEEELNEIITKVKRECPIYLSFSEKIDIIPS</sequence>
<dbReference type="InterPro" id="IPR036102">
    <property type="entry name" value="OsmC/Ohrsf"/>
</dbReference>
<dbReference type="Pfam" id="PF02566">
    <property type="entry name" value="OsmC"/>
    <property type="match status" value="1"/>
</dbReference>
<accession>A0AAT9GV31</accession>
<organism evidence="1">
    <name type="scientific">Sulfurisphaera javensis</name>
    <dbReference type="NCBI Taxonomy" id="2049879"/>
    <lineage>
        <taxon>Archaea</taxon>
        <taxon>Thermoproteota</taxon>
        <taxon>Thermoprotei</taxon>
        <taxon>Sulfolobales</taxon>
        <taxon>Sulfolobaceae</taxon>
        <taxon>Sulfurisphaera</taxon>
    </lineage>
</organism>
<dbReference type="KEGG" id="sjv:SJAV_25100"/>
<dbReference type="AlphaFoldDB" id="A0AAT9GV31"/>
<proteinExistence type="predicted"/>
<dbReference type="GeneID" id="92355468"/>
<dbReference type="SUPFAM" id="SSF82784">
    <property type="entry name" value="OsmC-like"/>
    <property type="match status" value="1"/>
</dbReference>
<reference evidence="1" key="1">
    <citation type="submission" date="2024-03" db="EMBL/GenBank/DDBJ databases">
        <title>Complete genome sequence of Sulfurisphaera javensis strain KD-1.</title>
        <authorList>
            <person name="Sakai H."/>
            <person name="Nur N."/>
            <person name="Suwanto A."/>
            <person name="Kurosawa N."/>
        </authorList>
    </citation>
    <scope>NUCLEOTIDE SEQUENCE</scope>
    <source>
        <strain evidence="1">KD-1</strain>
    </source>
</reference>
<name>A0AAT9GV31_9CREN</name>
<protein>
    <submittedName>
        <fullName evidence="1">OsmC family protein</fullName>
    </submittedName>
</protein>
<evidence type="ECO:0000313" key="1">
    <source>
        <dbReference type="EMBL" id="BFH74566.1"/>
    </source>
</evidence>
<dbReference type="InterPro" id="IPR015946">
    <property type="entry name" value="KH_dom-like_a/b"/>
</dbReference>
<dbReference type="InterPro" id="IPR003718">
    <property type="entry name" value="OsmC/Ohr_fam"/>
</dbReference>
<dbReference type="EMBL" id="AP031322">
    <property type="protein sequence ID" value="BFH74566.1"/>
    <property type="molecule type" value="Genomic_DNA"/>
</dbReference>
<gene>
    <name evidence="1" type="ORF">SJAV_25100</name>
</gene>
<dbReference type="RefSeq" id="WP_369610066.1">
    <property type="nucleotide sequence ID" value="NZ_AP031322.1"/>
</dbReference>
<dbReference type="Gene3D" id="3.30.300.20">
    <property type="match status" value="1"/>
</dbReference>